<evidence type="ECO:0000313" key="5">
    <source>
        <dbReference type="EMBL" id="AOX03040.1"/>
    </source>
</evidence>
<evidence type="ECO:0000313" key="6">
    <source>
        <dbReference type="Proteomes" id="UP000177870"/>
    </source>
</evidence>
<dbReference type="PANTHER" id="PTHR12302">
    <property type="entry name" value="EBNA2 BINDING PROTEIN P100"/>
    <property type="match status" value="1"/>
</dbReference>
<dbReference type="Gene3D" id="2.40.50.90">
    <property type="match status" value="1"/>
</dbReference>
<dbReference type="RefSeq" id="WP_070395433.1">
    <property type="nucleotide sequence ID" value="NZ_CP017599.1"/>
</dbReference>
<dbReference type="PANTHER" id="PTHR12302:SF3">
    <property type="entry name" value="SERINE_THREONINE-PROTEIN KINASE 31"/>
    <property type="match status" value="1"/>
</dbReference>
<evidence type="ECO:0000256" key="2">
    <source>
        <dbReference type="ARBA" id="ARBA00022759"/>
    </source>
</evidence>
<dbReference type="InterPro" id="IPR016071">
    <property type="entry name" value="Staphylococal_nuclease_OB-fold"/>
</dbReference>
<dbReference type="PROSITE" id="PS50830">
    <property type="entry name" value="TNASE_3"/>
    <property type="match status" value="1"/>
</dbReference>
<feature type="domain" description="TNase-like" evidence="4">
    <location>
        <begin position="25"/>
        <end position="177"/>
    </location>
</feature>
<dbReference type="AlphaFoldDB" id="A0A1D8TZF8"/>
<evidence type="ECO:0000256" key="1">
    <source>
        <dbReference type="ARBA" id="ARBA00022722"/>
    </source>
</evidence>
<proteinExistence type="predicted"/>
<keyword evidence="2" id="KW-0255">Endonuclease</keyword>
<keyword evidence="1" id="KW-0540">Nuclease</keyword>
<dbReference type="GO" id="GO:0016787">
    <property type="term" value="F:hydrolase activity"/>
    <property type="evidence" value="ECO:0007669"/>
    <property type="project" value="UniProtKB-KW"/>
</dbReference>
<dbReference type="SMART" id="SM00318">
    <property type="entry name" value="SNc"/>
    <property type="match status" value="1"/>
</dbReference>
<protein>
    <recommendedName>
        <fullName evidence="4">TNase-like domain-containing protein</fullName>
    </recommendedName>
</protein>
<dbReference type="Pfam" id="PF00565">
    <property type="entry name" value="SNase"/>
    <property type="match status" value="1"/>
</dbReference>
<dbReference type="InterPro" id="IPR035437">
    <property type="entry name" value="SNase_OB-fold_sf"/>
</dbReference>
<gene>
    <name evidence="5" type="ORF">BJP34_29570</name>
</gene>
<dbReference type="Proteomes" id="UP000177870">
    <property type="component" value="Chromosome"/>
</dbReference>
<accession>A0A1D8TZF8</accession>
<evidence type="ECO:0000259" key="4">
    <source>
        <dbReference type="PROSITE" id="PS50830"/>
    </source>
</evidence>
<dbReference type="GO" id="GO:0004519">
    <property type="term" value="F:endonuclease activity"/>
    <property type="evidence" value="ECO:0007669"/>
    <property type="project" value="UniProtKB-KW"/>
</dbReference>
<dbReference type="STRING" id="1458985.BJP34_29570"/>
<dbReference type="SUPFAM" id="SSF50199">
    <property type="entry name" value="Staphylococcal nuclease"/>
    <property type="match status" value="1"/>
</dbReference>
<name>A0A1D8TZF8_9CYAN</name>
<reference evidence="6" key="1">
    <citation type="submission" date="2016-10" db="EMBL/GenBank/DDBJ databases">
        <title>Comparative genomics uncovers the prolific and rare metabolic potential of the cyanobacterial genus Moorea.</title>
        <authorList>
            <person name="Leao T."/>
            <person name="Castelao G."/>
            <person name="Korobeynikov A."/>
            <person name="Monroe E.A."/>
            <person name="Podell S."/>
            <person name="Glukhov E."/>
            <person name="Allen E."/>
            <person name="Gerwick W.H."/>
            <person name="Gerwick L."/>
        </authorList>
    </citation>
    <scope>NUCLEOTIDE SEQUENCE [LARGE SCALE GENOMIC DNA]</scope>
    <source>
        <strain evidence="6">PAL-8-15-08-1</strain>
    </source>
</reference>
<evidence type="ECO:0000256" key="3">
    <source>
        <dbReference type="ARBA" id="ARBA00022801"/>
    </source>
</evidence>
<organism evidence="5 6">
    <name type="scientific">Moorena producens PAL-8-15-08-1</name>
    <dbReference type="NCBI Taxonomy" id="1458985"/>
    <lineage>
        <taxon>Bacteria</taxon>
        <taxon>Bacillati</taxon>
        <taxon>Cyanobacteriota</taxon>
        <taxon>Cyanophyceae</taxon>
        <taxon>Coleofasciculales</taxon>
        <taxon>Coleofasciculaceae</taxon>
        <taxon>Moorena</taxon>
    </lineage>
</organism>
<dbReference type="EMBL" id="CP017599">
    <property type="protein sequence ID" value="AOX03040.1"/>
    <property type="molecule type" value="Genomic_DNA"/>
</dbReference>
<dbReference type="KEGG" id="mpro:BJP34_29570"/>
<dbReference type="OrthoDB" id="465137at2"/>
<sequence>MTDLISEILSKVGSVAPQVPPYFESLETYAVKKVSDADTIDVIDGSGEEITVRFVYIDAPETPKGWGYKKLEDKNQENALYQSQFKWGKEGKDWVKQLVEENGNKVKLRITDIDTRYNRSIGEVYLLDGTFLQHSLVKEGLALIYYDYFSKCPREMAISLLLAEADAEGQGKGLWQEPKSGFIQPWLFRPLKKKQKALLGDPDAYQQLTEKIKTLFEDLEAGKMTNDQFEDTFKQTLK</sequence>
<keyword evidence="3" id="KW-0378">Hydrolase</keyword>